<evidence type="ECO:0000313" key="2">
    <source>
        <dbReference type="EMBL" id="CAQ79329.1"/>
    </source>
</evidence>
<protein>
    <recommendedName>
        <fullName evidence="1">GAPS4 PD-(D/E)XK nuclease domain-containing protein</fullName>
    </recommendedName>
</protein>
<gene>
    <name evidence="2" type="ordered locus">VSAL_I1644</name>
</gene>
<dbReference type="RefSeq" id="WP_012550278.1">
    <property type="nucleotide sequence ID" value="NC_011312.1"/>
</dbReference>
<reference evidence="2 3" key="1">
    <citation type="journal article" date="2008" name="BMC Genomics">
        <title>The genome sequence of the fish pathogen Aliivibrio salmonicida strain LFI1238 shows extensive evidence of gene decay.</title>
        <authorList>
            <person name="Hjerde E."/>
            <person name="Lorentzen M.S."/>
            <person name="Holden M.T."/>
            <person name="Seeger K."/>
            <person name="Paulsen S."/>
            <person name="Bason N."/>
            <person name="Churcher C."/>
            <person name="Harris D."/>
            <person name="Norbertczak H."/>
            <person name="Quail M.A."/>
            <person name="Sanders S."/>
            <person name="Thurston S."/>
            <person name="Parkhill J."/>
            <person name="Willassen N.P."/>
            <person name="Thomson N.R."/>
        </authorList>
    </citation>
    <scope>NUCLEOTIDE SEQUENCE [LARGE SCALE GENOMIC DNA]</scope>
    <source>
        <strain evidence="2 3">LFI1238</strain>
    </source>
</reference>
<dbReference type="Pfam" id="PF26115">
    <property type="entry name" value="PDDEXK_GAPS4"/>
    <property type="match status" value="1"/>
</dbReference>
<name>B6EME5_ALISL</name>
<dbReference type="EMBL" id="FM178379">
    <property type="protein sequence ID" value="CAQ79329.1"/>
    <property type="molecule type" value="Genomic_DNA"/>
</dbReference>
<evidence type="ECO:0000259" key="1">
    <source>
        <dbReference type="Pfam" id="PF26115"/>
    </source>
</evidence>
<dbReference type="Proteomes" id="UP000001730">
    <property type="component" value="Chromosome 1"/>
</dbReference>
<sequence length="220" mass="25455">MAGERSKSIGEVGESIAENFFNKIGWGMPPKGVYFQCIKPKKHALPTAKNGEKTQHGIDFQVSYKSSLESDTLNHLVISVKHLKDSKYPSSATQKFKGYISDLVHTTECFQRSSERREVNLGYKGCKQINDIPVLFYISSKDPEDFDFTIKLQTSRFMNDYDIKELYVVDNRKVSFILNVLTYIESHYSDWEWYFYHPLTGMNIADSTIMQHDKKCKLSF</sequence>
<feature type="domain" description="GAPS4 PD-(D/E)XK nuclease" evidence="1">
    <location>
        <begin position="2"/>
        <end position="173"/>
    </location>
</feature>
<dbReference type="KEGG" id="vsa:VSAL_I1644"/>
<proteinExistence type="predicted"/>
<dbReference type="InterPro" id="IPR058873">
    <property type="entry name" value="PDDEXK_GAPS4"/>
</dbReference>
<dbReference type="HOGENOM" id="CLU_073567_0_0_6"/>
<dbReference type="AlphaFoldDB" id="B6EME5"/>
<organism evidence="2 3">
    <name type="scientific">Aliivibrio salmonicida (strain LFI1238)</name>
    <name type="common">Vibrio salmonicida (strain LFI1238)</name>
    <dbReference type="NCBI Taxonomy" id="316275"/>
    <lineage>
        <taxon>Bacteria</taxon>
        <taxon>Pseudomonadati</taxon>
        <taxon>Pseudomonadota</taxon>
        <taxon>Gammaproteobacteria</taxon>
        <taxon>Vibrionales</taxon>
        <taxon>Vibrionaceae</taxon>
        <taxon>Aliivibrio</taxon>
    </lineage>
</organism>
<keyword evidence="3" id="KW-1185">Reference proteome</keyword>
<accession>B6EME5</accession>
<evidence type="ECO:0000313" key="3">
    <source>
        <dbReference type="Proteomes" id="UP000001730"/>
    </source>
</evidence>